<dbReference type="EMBL" id="LCUC01000172">
    <property type="protein sequence ID" value="KKY35096.1"/>
    <property type="molecule type" value="Genomic_DNA"/>
</dbReference>
<comment type="similarity">
    <text evidence="2 9">Belongs to the NMT family.</text>
</comment>
<evidence type="ECO:0000256" key="2">
    <source>
        <dbReference type="ARBA" id="ARBA00009469"/>
    </source>
</evidence>
<dbReference type="EC" id="2.3.1.97" evidence="3 8"/>
<organism evidence="12 13">
    <name type="scientific">Diaporthe ampelina</name>
    <dbReference type="NCBI Taxonomy" id="1214573"/>
    <lineage>
        <taxon>Eukaryota</taxon>
        <taxon>Fungi</taxon>
        <taxon>Dikarya</taxon>
        <taxon>Ascomycota</taxon>
        <taxon>Pezizomycotina</taxon>
        <taxon>Sordariomycetes</taxon>
        <taxon>Sordariomycetidae</taxon>
        <taxon>Diaporthales</taxon>
        <taxon>Diaporthaceae</taxon>
        <taxon>Diaporthe</taxon>
    </lineage>
</organism>
<gene>
    <name evidence="12" type="ORF">UCDDA912_g04888</name>
</gene>
<dbReference type="PANTHER" id="PTHR11377">
    <property type="entry name" value="N-MYRISTOYL TRANSFERASE"/>
    <property type="match status" value="1"/>
</dbReference>
<reference evidence="12 13" key="2">
    <citation type="submission" date="2015-05" db="EMBL/GenBank/DDBJ databases">
        <authorList>
            <person name="Morales-Cruz A."/>
            <person name="Amrine K.C."/>
            <person name="Cantu D."/>
        </authorList>
    </citation>
    <scope>NUCLEOTIDE SEQUENCE [LARGE SCALE GENOMIC DNA]</scope>
    <source>
        <strain evidence="12">DA912</strain>
    </source>
</reference>
<proteinExistence type="inferred from homology"/>
<evidence type="ECO:0000259" key="10">
    <source>
        <dbReference type="Pfam" id="PF01233"/>
    </source>
</evidence>
<evidence type="ECO:0000313" key="12">
    <source>
        <dbReference type="EMBL" id="KKY35096.1"/>
    </source>
</evidence>
<dbReference type="InterPro" id="IPR016181">
    <property type="entry name" value="Acyl_CoA_acyltransferase"/>
</dbReference>
<feature type="domain" description="Glycylpeptide N-tetradecanoyltransferase N-terminal" evidence="10">
    <location>
        <begin position="58"/>
        <end position="107"/>
    </location>
</feature>
<evidence type="ECO:0000313" key="13">
    <source>
        <dbReference type="Proteomes" id="UP000034680"/>
    </source>
</evidence>
<dbReference type="Pfam" id="PF01233">
    <property type="entry name" value="NMT"/>
    <property type="match status" value="1"/>
</dbReference>
<dbReference type="AlphaFoldDB" id="A0A0G2FM25"/>
<keyword evidence="13" id="KW-1185">Reference proteome</keyword>
<evidence type="ECO:0000256" key="5">
    <source>
        <dbReference type="ARBA" id="ARBA00022679"/>
    </source>
</evidence>
<dbReference type="InterPro" id="IPR022676">
    <property type="entry name" value="NMT_N"/>
</dbReference>
<dbReference type="GO" id="GO:0005737">
    <property type="term" value="C:cytoplasm"/>
    <property type="evidence" value="ECO:0007669"/>
    <property type="project" value="TreeGrafter"/>
</dbReference>
<comment type="function">
    <text evidence="1 8">Adds a myristoyl group to the N-terminal glycine residue of certain cellular proteins.</text>
</comment>
<reference evidence="12 13" key="1">
    <citation type="submission" date="2015-05" db="EMBL/GenBank/DDBJ databases">
        <title>Distinctive expansion of gene families associated with plant cell wall degradation and secondary metabolism in the genomes of grapevine trunk pathogens.</title>
        <authorList>
            <person name="Lawrence D.P."/>
            <person name="Travadon R."/>
            <person name="Rolshausen P.E."/>
            <person name="Baumgartner K."/>
        </authorList>
    </citation>
    <scope>NUCLEOTIDE SEQUENCE [LARGE SCALE GENOMIC DNA]</scope>
    <source>
        <strain evidence="12">DA912</strain>
    </source>
</reference>
<evidence type="ECO:0000256" key="7">
    <source>
        <dbReference type="ARBA" id="ARBA00048276"/>
    </source>
</evidence>
<dbReference type="Gene3D" id="3.40.630.170">
    <property type="match status" value="2"/>
</dbReference>
<comment type="catalytic activity">
    <reaction evidence="7 8">
        <text>N-terminal glycyl-[protein] + tetradecanoyl-CoA = N-tetradecanoylglycyl-[protein] + CoA + H(+)</text>
        <dbReference type="Rhea" id="RHEA:15521"/>
        <dbReference type="Rhea" id="RHEA-COMP:12666"/>
        <dbReference type="Rhea" id="RHEA-COMP:12667"/>
        <dbReference type="ChEBI" id="CHEBI:15378"/>
        <dbReference type="ChEBI" id="CHEBI:57287"/>
        <dbReference type="ChEBI" id="CHEBI:57385"/>
        <dbReference type="ChEBI" id="CHEBI:64723"/>
        <dbReference type="ChEBI" id="CHEBI:133050"/>
        <dbReference type="EC" id="2.3.1.97"/>
    </reaction>
</comment>
<dbReference type="OrthoDB" id="60315at2759"/>
<evidence type="ECO:0000256" key="3">
    <source>
        <dbReference type="ARBA" id="ARBA00012923"/>
    </source>
</evidence>
<dbReference type="InterPro" id="IPR000903">
    <property type="entry name" value="NMT"/>
</dbReference>
<dbReference type="Proteomes" id="UP000034680">
    <property type="component" value="Unassembled WGS sequence"/>
</dbReference>
<dbReference type="Pfam" id="PF02799">
    <property type="entry name" value="NMT_C"/>
    <property type="match status" value="1"/>
</dbReference>
<dbReference type="STRING" id="1214573.A0A0G2FM25"/>
<dbReference type="SUPFAM" id="SSF55729">
    <property type="entry name" value="Acyl-CoA N-acyltransferases (Nat)"/>
    <property type="match status" value="2"/>
</dbReference>
<keyword evidence="5 8" id="KW-0808">Transferase</keyword>
<keyword evidence="6 8" id="KW-0012">Acyltransferase</keyword>
<sequence>MAAYKSWSTQTVTRFDEEVNRAEDGPMQNLKLEDIPTEPALLAVAGLECVTLDVGSDDDSRKPVALISAVPVQLRVRKNTLNAAEVNLICVQKKLRSKRLAPVLIKDDHAPDGKGVVTDSICFLSLESPIIGNPKHKVLRVAYLFYCASEIGLATPLDRPAYKASLHQLVGDALVVVKLAKFDVFNALSLMEDGLFLEEQKLGPGNGMSHYYYPFNSRASPIL</sequence>
<evidence type="ECO:0000256" key="9">
    <source>
        <dbReference type="RuleBase" id="RU004178"/>
    </source>
</evidence>
<evidence type="ECO:0000256" key="4">
    <source>
        <dbReference type="ARBA" id="ARBA00022240"/>
    </source>
</evidence>
<comment type="caution">
    <text evidence="12">The sequence shown here is derived from an EMBL/GenBank/DDBJ whole genome shotgun (WGS) entry which is preliminary data.</text>
</comment>
<accession>A0A0G2FM25</accession>
<evidence type="ECO:0000259" key="11">
    <source>
        <dbReference type="Pfam" id="PF02799"/>
    </source>
</evidence>
<name>A0A0G2FM25_9PEZI</name>
<dbReference type="InterPro" id="IPR022677">
    <property type="entry name" value="NMT_C"/>
</dbReference>
<evidence type="ECO:0000256" key="1">
    <source>
        <dbReference type="ARBA" id="ARBA00003900"/>
    </source>
</evidence>
<dbReference type="GO" id="GO:0004379">
    <property type="term" value="F:glycylpeptide N-tetradecanoyltransferase activity"/>
    <property type="evidence" value="ECO:0007669"/>
    <property type="project" value="UniProtKB-EC"/>
</dbReference>
<dbReference type="PANTHER" id="PTHR11377:SF5">
    <property type="entry name" value="GLYCYLPEPTIDE N-TETRADECANOYLTRANSFERASE"/>
    <property type="match status" value="1"/>
</dbReference>
<evidence type="ECO:0000256" key="8">
    <source>
        <dbReference type="RuleBase" id="RU000586"/>
    </source>
</evidence>
<feature type="domain" description="Glycylpeptide N-tetradecanoyltransferase C-terminal" evidence="11">
    <location>
        <begin position="114"/>
        <end position="221"/>
    </location>
</feature>
<protein>
    <recommendedName>
        <fullName evidence="4 8">Glycylpeptide N-tetradecanoyltransferase</fullName>
        <ecNumber evidence="3 8">2.3.1.97</ecNumber>
    </recommendedName>
</protein>
<evidence type="ECO:0000256" key="6">
    <source>
        <dbReference type="ARBA" id="ARBA00023315"/>
    </source>
</evidence>